<dbReference type="EMBL" id="BMAV01011365">
    <property type="protein sequence ID" value="GFY57168.1"/>
    <property type="molecule type" value="Genomic_DNA"/>
</dbReference>
<feature type="domain" description="DDE Tnp4" evidence="3">
    <location>
        <begin position="42"/>
        <end position="103"/>
    </location>
</feature>
<sequence length="157" mass="18563">MTSIGTVFCYKVKFPSTRRDERILKKFVQTGFHINLNHLRQKQYKQKKSSMIGITSNGAISFISEFFTGSISDKEVFIRSKLMDRLELNDVVMADKDFLIANELEKIGCKLYRPIFLEDKIQFDLSEMVYFWTNHCYGFCEVMLSIFSKREREIFCM</sequence>
<dbReference type="OrthoDB" id="6504129at2759"/>
<comment type="caution">
    <text evidence="4">The sequence shown here is derived from an EMBL/GenBank/DDBJ whole genome shotgun (WGS) entry which is preliminary data.</text>
</comment>
<gene>
    <name evidence="4" type="primary">AVEN_13888_1</name>
    <name evidence="4" type="ORF">TNIN_470341</name>
</gene>
<dbReference type="InterPro" id="IPR027806">
    <property type="entry name" value="HARBI1_dom"/>
</dbReference>
<accession>A0A8X7C7Y5</accession>
<dbReference type="Pfam" id="PF13359">
    <property type="entry name" value="DDE_Tnp_4"/>
    <property type="match status" value="1"/>
</dbReference>
<evidence type="ECO:0000256" key="1">
    <source>
        <dbReference type="ARBA" id="ARBA00001968"/>
    </source>
</evidence>
<dbReference type="AlphaFoldDB" id="A0A8X7C7Y5"/>
<evidence type="ECO:0000313" key="4">
    <source>
        <dbReference type="EMBL" id="GFY57168.1"/>
    </source>
</evidence>
<name>A0A8X7C7Y5_9ARAC</name>
<proteinExistence type="predicted"/>
<organism evidence="4 5">
    <name type="scientific">Trichonephila inaurata madagascariensis</name>
    <dbReference type="NCBI Taxonomy" id="2747483"/>
    <lineage>
        <taxon>Eukaryota</taxon>
        <taxon>Metazoa</taxon>
        <taxon>Ecdysozoa</taxon>
        <taxon>Arthropoda</taxon>
        <taxon>Chelicerata</taxon>
        <taxon>Arachnida</taxon>
        <taxon>Araneae</taxon>
        <taxon>Araneomorphae</taxon>
        <taxon>Entelegynae</taxon>
        <taxon>Araneoidea</taxon>
        <taxon>Nephilidae</taxon>
        <taxon>Trichonephila</taxon>
        <taxon>Trichonephila inaurata</taxon>
    </lineage>
</organism>
<evidence type="ECO:0000259" key="3">
    <source>
        <dbReference type="Pfam" id="PF13359"/>
    </source>
</evidence>
<dbReference type="Proteomes" id="UP000886998">
    <property type="component" value="Unassembled WGS sequence"/>
</dbReference>
<dbReference type="PANTHER" id="PTHR23080">
    <property type="entry name" value="THAP DOMAIN PROTEIN"/>
    <property type="match status" value="1"/>
</dbReference>
<comment type="cofactor">
    <cofactor evidence="1">
        <name>a divalent metal cation</name>
        <dbReference type="ChEBI" id="CHEBI:60240"/>
    </cofactor>
</comment>
<protein>
    <submittedName>
        <fullName evidence="4">DDE Tnp4 domain-containing protein</fullName>
    </submittedName>
</protein>
<dbReference type="PANTHER" id="PTHR23080:SF133">
    <property type="entry name" value="SI:CH211-262I1.5-RELATED"/>
    <property type="match status" value="1"/>
</dbReference>
<reference evidence="4" key="1">
    <citation type="submission" date="2020-08" db="EMBL/GenBank/DDBJ databases">
        <title>Multicomponent nature underlies the extraordinary mechanical properties of spider dragline silk.</title>
        <authorList>
            <person name="Kono N."/>
            <person name="Nakamura H."/>
            <person name="Mori M."/>
            <person name="Yoshida Y."/>
            <person name="Ohtoshi R."/>
            <person name="Malay A.D."/>
            <person name="Moran D.A.P."/>
            <person name="Tomita M."/>
            <person name="Numata K."/>
            <person name="Arakawa K."/>
        </authorList>
    </citation>
    <scope>NUCLEOTIDE SEQUENCE</scope>
</reference>
<dbReference type="GO" id="GO:0046872">
    <property type="term" value="F:metal ion binding"/>
    <property type="evidence" value="ECO:0007669"/>
    <property type="project" value="UniProtKB-KW"/>
</dbReference>
<evidence type="ECO:0000256" key="2">
    <source>
        <dbReference type="ARBA" id="ARBA00022723"/>
    </source>
</evidence>
<evidence type="ECO:0000313" key="5">
    <source>
        <dbReference type="Proteomes" id="UP000886998"/>
    </source>
</evidence>
<keyword evidence="2" id="KW-0479">Metal-binding</keyword>
<keyword evidence="5" id="KW-1185">Reference proteome</keyword>